<organism evidence="1 2">
    <name type="scientific">Ureibacillus aquaedulcis</name>
    <dbReference type="NCBI Taxonomy" id="3058421"/>
    <lineage>
        <taxon>Bacteria</taxon>
        <taxon>Bacillati</taxon>
        <taxon>Bacillota</taxon>
        <taxon>Bacilli</taxon>
        <taxon>Bacillales</taxon>
        <taxon>Caryophanaceae</taxon>
        <taxon>Ureibacillus</taxon>
    </lineage>
</organism>
<name>A0ABT8GTY5_9BACL</name>
<comment type="caution">
    <text evidence="1">The sequence shown here is derived from an EMBL/GenBank/DDBJ whole genome shotgun (WGS) entry which is preliminary data.</text>
</comment>
<proteinExistence type="predicted"/>
<dbReference type="RefSeq" id="WP_301138651.1">
    <property type="nucleotide sequence ID" value="NZ_JAUHTQ010000009.1"/>
</dbReference>
<evidence type="ECO:0000313" key="1">
    <source>
        <dbReference type="EMBL" id="MDN4494351.1"/>
    </source>
</evidence>
<keyword evidence="2" id="KW-1185">Reference proteome</keyword>
<reference evidence="1" key="1">
    <citation type="submission" date="2023-07" db="EMBL/GenBank/DDBJ databases">
        <title>Ureibacillus sp. isolated from freshwater well.</title>
        <authorList>
            <person name="Kirdat K."/>
            <person name="Bhatt A."/>
            <person name="Teware R."/>
            <person name="Bhavsar Y."/>
            <person name="Yadav A."/>
        </authorList>
    </citation>
    <scope>NUCLEOTIDE SEQUENCE</scope>
    <source>
        <strain evidence="1">BA0131</strain>
    </source>
</reference>
<dbReference type="Proteomes" id="UP001172743">
    <property type="component" value="Unassembled WGS sequence"/>
</dbReference>
<accession>A0ABT8GTY5</accession>
<gene>
    <name evidence="1" type="ORF">QYB95_12430</name>
</gene>
<protein>
    <submittedName>
        <fullName evidence="1">Uncharacterized protein</fullName>
    </submittedName>
</protein>
<sequence>MKKLEIIICVLILVVAAFVGVNKLYYPLLPIEGLTAKEAIGSLNASDSKIVQIAEEEDSLWYIARSENKGIESTHENIKELVASEGWVYKEQNGSGLFFEKSGESLIATTQMWTKKYVLIKIPKF</sequence>
<evidence type="ECO:0000313" key="2">
    <source>
        <dbReference type="Proteomes" id="UP001172743"/>
    </source>
</evidence>
<dbReference type="EMBL" id="JAUHTQ010000009">
    <property type="protein sequence ID" value="MDN4494351.1"/>
    <property type="molecule type" value="Genomic_DNA"/>
</dbReference>